<gene>
    <name evidence="1" type="ORF">UX92_C0007G0037</name>
</gene>
<dbReference type="EMBL" id="LCOA01000007">
    <property type="protein sequence ID" value="KKU69914.1"/>
    <property type="molecule type" value="Genomic_DNA"/>
</dbReference>
<dbReference type="AlphaFoldDB" id="A0A0G1SK90"/>
<proteinExistence type="predicted"/>
<evidence type="ECO:0000313" key="2">
    <source>
        <dbReference type="Proteomes" id="UP000034565"/>
    </source>
</evidence>
<evidence type="ECO:0000313" key="1">
    <source>
        <dbReference type="EMBL" id="KKU69914.1"/>
    </source>
</evidence>
<name>A0A0G1SK90_9BACT</name>
<organism evidence="1 2">
    <name type="scientific">Candidatus Amesbacteria bacterium GW2011_GWA1_47_20</name>
    <dbReference type="NCBI Taxonomy" id="1618354"/>
    <lineage>
        <taxon>Bacteria</taxon>
        <taxon>Candidatus Amesiibacteriota</taxon>
    </lineage>
</organism>
<comment type="caution">
    <text evidence="1">The sequence shown here is derived from an EMBL/GenBank/DDBJ whole genome shotgun (WGS) entry which is preliminary data.</text>
</comment>
<reference evidence="1 2" key="1">
    <citation type="journal article" date="2015" name="Nature">
        <title>rRNA introns, odd ribosomes, and small enigmatic genomes across a large radiation of phyla.</title>
        <authorList>
            <person name="Brown C.T."/>
            <person name="Hug L.A."/>
            <person name="Thomas B.C."/>
            <person name="Sharon I."/>
            <person name="Castelle C.J."/>
            <person name="Singh A."/>
            <person name="Wilkins M.J."/>
            <person name="Williams K.H."/>
            <person name="Banfield J.F."/>
        </authorList>
    </citation>
    <scope>NUCLEOTIDE SEQUENCE [LARGE SCALE GENOMIC DNA]</scope>
</reference>
<evidence type="ECO:0008006" key="3">
    <source>
        <dbReference type="Google" id="ProtNLM"/>
    </source>
</evidence>
<accession>A0A0G1SK90</accession>
<dbReference type="Proteomes" id="UP000034565">
    <property type="component" value="Unassembled WGS sequence"/>
</dbReference>
<sequence length="152" mass="17348">MEEKQIDSEIQESEIKLNRLLDGYLDQVIEPEVYKQKKNELFEEKLKLEEKKSQIEKSGTIWLEPMREFVNCALQAQKIARAKNNCHDLSIMAKKVGSNFFLMNRRLSANLDYAFRALATGGGVASAPPCESSISFLVTPVGFEPTIFRMRT</sequence>
<protein>
    <recommendedName>
        <fullName evidence="3">Recombinase</fullName>
    </recommendedName>
</protein>